<evidence type="ECO:0000256" key="1">
    <source>
        <dbReference type="ARBA" id="ARBA00008791"/>
    </source>
</evidence>
<feature type="domain" description="UspA" evidence="2">
    <location>
        <begin position="1"/>
        <end position="148"/>
    </location>
</feature>
<sequence length="289" mass="32813">MKTILMLTDFSINAGYVAQYALALAQKIEANLLVCNIYQAGALEERAVGEHLPICLEEQNSIYDIDAVIAHLTARLDEDDQKEAFRPVITQCSEEGLPGEELAHLMSKYNIQLAVISAHSKHNLNGYFEKDHAWDIVEKANFPVLVIPYQARFEPFKLMAFATVMNYTDITVLESLTGLAKHTNSEILISNIAAQPEEDDDIEKFFNQIPFKITYPKILYHNIKGRDVISSLKHLCSFIDIDLLVIVHRRRNLLQKMFSTSITRKMMSRQEKPLLVFPCATVTESLVVL</sequence>
<reference evidence="4" key="1">
    <citation type="journal article" date="2019" name="Int. J. Syst. Evol. Microbiol.">
        <title>The Global Catalogue of Microorganisms (GCM) 10K type strain sequencing project: providing services to taxonomists for standard genome sequencing and annotation.</title>
        <authorList>
            <consortium name="The Broad Institute Genomics Platform"/>
            <consortium name="The Broad Institute Genome Sequencing Center for Infectious Disease"/>
            <person name="Wu L."/>
            <person name="Ma J."/>
        </authorList>
    </citation>
    <scope>NUCLEOTIDE SEQUENCE [LARGE SCALE GENOMIC DNA]</scope>
    <source>
        <strain evidence="4">KCTC 52232</strain>
    </source>
</reference>
<dbReference type="RefSeq" id="WP_377127076.1">
    <property type="nucleotide sequence ID" value="NZ_JBHUHN010000001.1"/>
</dbReference>
<dbReference type="Pfam" id="PF00582">
    <property type="entry name" value="Usp"/>
    <property type="match status" value="1"/>
</dbReference>
<dbReference type="InterPro" id="IPR006016">
    <property type="entry name" value="UspA"/>
</dbReference>
<evidence type="ECO:0000313" key="3">
    <source>
        <dbReference type="EMBL" id="MFD2865195.1"/>
    </source>
</evidence>
<comment type="caution">
    <text evidence="3">The sequence shown here is derived from an EMBL/GenBank/DDBJ whole genome shotgun (WGS) entry which is preliminary data.</text>
</comment>
<dbReference type="CDD" id="cd00293">
    <property type="entry name" value="USP-like"/>
    <property type="match status" value="1"/>
</dbReference>
<dbReference type="EMBL" id="JBHUON010000011">
    <property type="protein sequence ID" value="MFD2865195.1"/>
    <property type="molecule type" value="Genomic_DNA"/>
</dbReference>
<dbReference type="PANTHER" id="PTHR46268">
    <property type="entry name" value="STRESS RESPONSE PROTEIN NHAX"/>
    <property type="match status" value="1"/>
</dbReference>
<protein>
    <submittedName>
        <fullName evidence="3">Universal stress protein</fullName>
    </submittedName>
</protein>
<dbReference type="Gene3D" id="3.40.50.12370">
    <property type="match status" value="1"/>
</dbReference>
<name>A0ABW5XN37_9SPHI</name>
<accession>A0ABW5XN37</accession>
<proteinExistence type="inferred from homology"/>
<gene>
    <name evidence="3" type="ORF">ACFSYC_10905</name>
</gene>
<dbReference type="Proteomes" id="UP001597601">
    <property type="component" value="Unassembled WGS sequence"/>
</dbReference>
<evidence type="ECO:0000259" key="2">
    <source>
        <dbReference type="Pfam" id="PF00582"/>
    </source>
</evidence>
<dbReference type="SUPFAM" id="SSF52402">
    <property type="entry name" value="Adenine nucleotide alpha hydrolases-like"/>
    <property type="match status" value="2"/>
</dbReference>
<comment type="similarity">
    <text evidence="1">Belongs to the universal stress protein A family.</text>
</comment>
<organism evidence="3 4">
    <name type="scientific">Mucilaginibacter antarcticus</name>
    <dbReference type="NCBI Taxonomy" id="1855725"/>
    <lineage>
        <taxon>Bacteria</taxon>
        <taxon>Pseudomonadati</taxon>
        <taxon>Bacteroidota</taxon>
        <taxon>Sphingobacteriia</taxon>
        <taxon>Sphingobacteriales</taxon>
        <taxon>Sphingobacteriaceae</taxon>
        <taxon>Mucilaginibacter</taxon>
    </lineage>
</organism>
<evidence type="ECO:0000313" key="4">
    <source>
        <dbReference type="Proteomes" id="UP001597601"/>
    </source>
</evidence>
<keyword evidence="4" id="KW-1185">Reference proteome</keyword>
<dbReference type="PANTHER" id="PTHR46268:SF6">
    <property type="entry name" value="UNIVERSAL STRESS PROTEIN UP12"/>
    <property type="match status" value="1"/>
</dbReference>